<comment type="caution">
    <text evidence="4">The sequence shown here is derived from an EMBL/GenBank/DDBJ whole genome shotgun (WGS) entry which is preliminary data.</text>
</comment>
<feature type="domain" description="Zn(2)-C6 fungal-type" evidence="3">
    <location>
        <begin position="46"/>
        <end position="78"/>
    </location>
</feature>
<dbReference type="GO" id="GO:0008270">
    <property type="term" value="F:zinc ion binding"/>
    <property type="evidence" value="ECO:0007669"/>
    <property type="project" value="InterPro"/>
</dbReference>
<evidence type="ECO:0000313" key="4">
    <source>
        <dbReference type="EMBL" id="KAJ3579047.1"/>
    </source>
</evidence>
<protein>
    <recommendedName>
        <fullName evidence="3">Zn(2)-C6 fungal-type domain-containing protein</fullName>
    </recommendedName>
</protein>
<reference evidence="4" key="1">
    <citation type="submission" date="2022-07" db="EMBL/GenBank/DDBJ databases">
        <title>Genome Sequence of Xylaria arbuscula.</title>
        <authorList>
            <person name="Buettner E."/>
        </authorList>
    </citation>
    <scope>NUCLEOTIDE SEQUENCE</scope>
    <source>
        <strain evidence="4">VT107</strain>
    </source>
</reference>
<gene>
    <name evidence="4" type="ORF">NPX13_g1520</name>
</gene>
<evidence type="ECO:0000256" key="2">
    <source>
        <dbReference type="SAM" id="MobiDB-lite"/>
    </source>
</evidence>
<dbReference type="Gene3D" id="4.10.240.10">
    <property type="entry name" value="Zn(2)-C6 fungal-type DNA-binding domain"/>
    <property type="match status" value="1"/>
</dbReference>
<dbReference type="PROSITE" id="PS50048">
    <property type="entry name" value="ZN2_CY6_FUNGAL_2"/>
    <property type="match status" value="1"/>
</dbReference>
<dbReference type="EMBL" id="JANPWZ010000139">
    <property type="protein sequence ID" value="KAJ3579047.1"/>
    <property type="molecule type" value="Genomic_DNA"/>
</dbReference>
<dbReference type="InterPro" id="IPR036864">
    <property type="entry name" value="Zn2-C6_fun-type_DNA-bd_sf"/>
</dbReference>
<dbReference type="SUPFAM" id="SSF57701">
    <property type="entry name" value="Zn2/Cys6 DNA-binding domain"/>
    <property type="match status" value="1"/>
</dbReference>
<feature type="compositionally biased region" description="Polar residues" evidence="2">
    <location>
        <begin position="93"/>
        <end position="109"/>
    </location>
</feature>
<dbReference type="PROSITE" id="PS00463">
    <property type="entry name" value="ZN2_CY6_FUNGAL_1"/>
    <property type="match status" value="1"/>
</dbReference>
<evidence type="ECO:0000259" key="3">
    <source>
        <dbReference type="PROSITE" id="PS50048"/>
    </source>
</evidence>
<evidence type="ECO:0000313" key="5">
    <source>
        <dbReference type="Proteomes" id="UP001148614"/>
    </source>
</evidence>
<dbReference type="InterPro" id="IPR001138">
    <property type="entry name" value="Zn2Cys6_DnaBD"/>
</dbReference>
<keyword evidence="1" id="KW-0539">Nucleus</keyword>
<sequence>MSESSTTHPSTLQPLSQPPLLRPTKRQRFITVQREARPHSPWKRSACDRCRSHKSKCHREKNDTSQSCVRCIRAREVCFTSAAKSPAHPAPAQTRSKFTPPTGTTIETAGNNRWFRRDSQIAVTAMRSKHDGVMAQDSAFLLSWPFAAHGELYGAVPDLDRDIGMPSLVVESRLASFRDLPVDSIGPFSSHPHHPPTSSTTDVTTPLWLNNGVSSGGDRTPSYEVQTNTSTFTFDHKVDIGISLASIQRDLSRQLFILENTPLDLATLSDTSPGTVTTDGENKHG</sequence>
<proteinExistence type="predicted"/>
<feature type="region of interest" description="Disordered" evidence="2">
    <location>
        <begin position="1"/>
        <end position="24"/>
    </location>
</feature>
<dbReference type="GO" id="GO:0000981">
    <property type="term" value="F:DNA-binding transcription factor activity, RNA polymerase II-specific"/>
    <property type="evidence" value="ECO:0007669"/>
    <property type="project" value="InterPro"/>
</dbReference>
<keyword evidence="5" id="KW-1185">Reference proteome</keyword>
<dbReference type="Proteomes" id="UP001148614">
    <property type="component" value="Unassembled WGS sequence"/>
</dbReference>
<dbReference type="VEuPathDB" id="FungiDB:F4678DRAFT_348691"/>
<dbReference type="CDD" id="cd00067">
    <property type="entry name" value="GAL4"/>
    <property type="match status" value="1"/>
</dbReference>
<feature type="region of interest" description="Disordered" evidence="2">
    <location>
        <begin position="85"/>
        <end position="109"/>
    </location>
</feature>
<organism evidence="4 5">
    <name type="scientific">Xylaria arbuscula</name>
    <dbReference type="NCBI Taxonomy" id="114810"/>
    <lineage>
        <taxon>Eukaryota</taxon>
        <taxon>Fungi</taxon>
        <taxon>Dikarya</taxon>
        <taxon>Ascomycota</taxon>
        <taxon>Pezizomycotina</taxon>
        <taxon>Sordariomycetes</taxon>
        <taxon>Xylariomycetidae</taxon>
        <taxon>Xylariales</taxon>
        <taxon>Xylariaceae</taxon>
        <taxon>Xylaria</taxon>
    </lineage>
</organism>
<accession>A0A9W8NMC0</accession>
<evidence type="ECO:0000256" key="1">
    <source>
        <dbReference type="ARBA" id="ARBA00023242"/>
    </source>
</evidence>
<name>A0A9W8NMC0_9PEZI</name>
<dbReference type="AlphaFoldDB" id="A0A9W8NMC0"/>